<gene>
    <name evidence="2" type="ORF">WJU22_15265</name>
</gene>
<sequence length="316" mass="33656">MRLYRFLLVLICGNALLQSALAQDSLNGGMYVDYQQFFSSLSFTPVAGRSPAAIQQDLKSSAARLVEDVPPATPLSLPGAGRKTLTAEAIYTRRKNSVLMVGRLKKAGTGAGISFDITGTAFAITAGGVCVTNYHVLEQIIAPREEAGRQDSAWFVITRDKRVFLINKIVSWSRNNDLAIFALDAGGARFDPLPLGKPAEEGASVYCLSHPGGYFWYFSKGIVARNAVVSGPSLATGFNPAGIKPVRMEVTADYGVGSSGGPIFDRRGNLAGIVSTTTPLGSVMRDSLGNNLGHQQMVVRDAVPVFALRQLLGLAD</sequence>
<dbReference type="EMBL" id="CP150096">
    <property type="protein sequence ID" value="WZN44257.1"/>
    <property type="molecule type" value="Genomic_DNA"/>
</dbReference>
<dbReference type="SUPFAM" id="SSF50494">
    <property type="entry name" value="Trypsin-like serine proteases"/>
    <property type="match status" value="1"/>
</dbReference>
<proteinExistence type="predicted"/>
<protein>
    <submittedName>
        <fullName evidence="2">Serine protease</fullName>
    </submittedName>
</protein>
<evidence type="ECO:0000313" key="2">
    <source>
        <dbReference type="EMBL" id="WZN44257.1"/>
    </source>
</evidence>
<reference evidence="2 3" key="1">
    <citation type="submission" date="2024-03" db="EMBL/GenBank/DDBJ databases">
        <title>Chitinophaga caseinilytica sp. nov., a casein hydrolysing bacterium isolated from forest soil.</title>
        <authorList>
            <person name="Lee D.S."/>
            <person name="Han D.M."/>
            <person name="Baek J.H."/>
            <person name="Choi D.G."/>
            <person name="Jeon J.H."/>
            <person name="Jeon C.O."/>
        </authorList>
    </citation>
    <scope>NUCLEOTIDE SEQUENCE [LARGE SCALE GENOMIC DNA]</scope>
    <source>
        <strain evidence="2 3">KACC 19118</strain>
    </source>
</reference>
<dbReference type="GO" id="GO:0008233">
    <property type="term" value="F:peptidase activity"/>
    <property type="evidence" value="ECO:0007669"/>
    <property type="project" value="UniProtKB-KW"/>
</dbReference>
<keyword evidence="3" id="KW-1185">Reference proteome</keyword>
<keyword evidence="1" id="KW-0732">Signal</keyword>
<dbReference type="InterPro" id="IPR009003">
    <property type="entry name" value="Peptidase_S1_PA"/>
</dbReference>
<keyword evidence="2" id="KW-0378">Hydrolase</keyword>
<dbReference type="GO" id="GO:0006508">
    <property type="term" value="P:proteolysis"/>
    <property type="evidence" value="ECO:0007669"/>
    <property type="project" value="UniProtKB-KW"/>
</dbReference>
<feature type="chain" id="PRO_5047236264" evidence="1">
    <location>
        <begin position="23"/>
        <end position="316"/>
    </location>
</feature>
<evidence type="ECO:0000313" key="3">
    <source>
        <dbReference type="Proteomes" id="UP001449657"/>
    </source>
</evidence>
<dbReference type="Pfam" id="PF13365">
    <property type="entry name" value="Trypsin_2"/>
    <property type="match status" value="1"/>
</dbReference>
<feature type="signal peptide" evidence="1">
    <location>
        <begin position="1"/>
        <end position="22"/>
    </location>
</feature>
<dbReference type="Gene3D" id="2.40.10.120">
    <property type="match status" value="1"/>
</dbReference>
<organism evidence="2 3">
    <name type="scientific">Chitinophaga caseinilytica</name>
    <dbReference type="NCBI Taxonomy" id="2267521"/>
    <lineage>
        <taxon>Bacteria</taxon>
        <taxon>Pseudomonadati</taxon>
        <taxon>Bacteroidota</taxon>
        <taxon>Chitinophagia</taxon>
        <taxon>Chitinophagales</taxon>
        <taxon>Chitinophagaceae</taxon>
        <taxon>Chitinophaga</taxon>
    </lineage>
</organism>
<dbReference type="RefSeq" id="WP_341839047.1">
    <property type="nucleotide sequence ID" value="NZ_CP149792.1"/>
</dbReference>
<evidence type="ECO:0000256" key="1">
    <source>
        <dbReference type="SAM" id="SignalP"/>
    </source>
</evidence>
<dbReference type="Proteomes" id="UP001449657">
    <property type="component" value="Chromosome"/>
</dbReference>
<name>A0ABZ2YYX9_9BACT</name>
<keyword evidence="2" id="KW-0645">Protease</keyword>
<accession>A0ABZ2YYX9</accession>